<evidence type="ECO:0000313" key="2">
    <source>
        <dbReference type="EMBL" id="KAF2180102.1"/>
    </source>
</evidence>
<gene>
    <name evidence="2" type="ORF">K469DRAFT_797027</name>
</gene>
<protein>
    <submittedName>
        <fullName evidence="2">Uncharacterized protein</fullName>
    </submittedName>
</protein>
<proteinExistence type="predicted"/>
<keyword evidence="3" id="KW-1185">Reference proteome</keyword>
<accession>A0A6A6DNW7</accession>
<dbReference type="AlphaFoldDB" id="A0A6A6DNW7"/>
<evidence type="ECO:0000313" key="3">
    <source>
        <dbReference type="Proteomes" id="UP000800200"/>
    </source>
</evidence>
<sequence length="236" mass="26504">MAMDKISKITPTSSAVSTSHWPPPRPSVFYTASRYIIFLTRQCLFALDATPDKWGRLATVGFPQLPSKLPKPNLPEMMVSAPVGYRSFYSSQFITAPHLAPEGFPSLAKYFRNWIAWSTFQLQPRSRVRERSYACGVSRVVRRAEPSSYPRGGTARRIHDGFDEMRRIALPDICAASGSEAGTVYSRFFDGEDDDERKDEVLAPLRRIIPEKKEDENLNSNADAGPEVAKAIVQCR</sequence>
<feature type="compositionally biased region" description="Polar residues" evidence="1">
    <location>
        <begin position="9"/>
        <end position="20"/>
    </location>
</feature>
<reference evidence="2" key="1">
    <citation type="journal article" date="2020" name="Stud. Mycol.">
        <title>101 Dothideomycetes genomes: a test case for predicting lifestyles and emergence of pathogens.</title>
        <authorList>
            <person name="Haridas S."/>
            <person name="Albert R."/>
            <person name="Binder M."/>
            <person name="Bloem J."/>
            <person name="Labutti K."/>
            <person name="Salamov A."/>
            <person name="Andreopoulos B."/>
            <person name="Baker S."/>
            <person name="Barry K."/>
            <person name="Bills G."/>
            <person name="Bluhm B."/>
            <person name="Cannon C."/>
            <person name="Castanera R."/>
            <person name="Culley D."/>
            <person name="Daum C."/>
            <person name="Ezra D."/>
            <person name="Gonzalez J."/>
            <person name="Henrissat B."/>
            <person name="Kuo A."/>
            <person name="Liang C."/>
            <person name="Lipzen A."/>
            <person name="Lutzoni F."/>
            <person name="Magnuson J."/>
            <person name="Mondo S."/>
            <person name="Nolan M."/>
            <person name="Ohm R."/>
            <person name="Pangilinan J."/>
            <person name="Park H.-J."/>
            <person name="Ramirez L."/>
            <person name="Alfaro M."/>
            <person name="Sun H."/>
            <person name="Tritt A."/>
            <person name="Yoshinaga Y."/>
            <person name="Zwiers L.-H."/>
            <person name="Turgeon B."/>
            <person name="Goodwin S."/>
            <person name="Spatafora J."/>
            <person name="Crous P."/>
            <person name="Grigoriev I."/>
        </authorList>
    </citation>
    <scope>NUCLEOTIDE SEQUENCE</scope>
    <source>
        <strain evidence="2">CBS 207.26</strain>
    </source>
</reference>
<name>A0A6A6DNW7_9PEZI</name>
<evidence type="ECO:0000256" key="1">
    <source>
        <dbReference type="SAM" id="MobiDB-lite"/>
    </source>
</evidence>
<organism evidence="2 3">
    <name type="scientific">Zopfia rhizophila CBS 207.26</name>
    <dbReference type="NCBI Taxonomy" id="1314779"/>
    <lineage>
        <taxon>Eukaryota</taxon>
        <taxon>Fungi</taxon>
        <taxon>Dikarya</taxon>
        <taxon>Ascomycota</taxon>
        <taxon>Pezizomycotina</taxon>
        <taxon>Dothideomycetes</taxon>
        <taxon>Dothideomycetes incertae sedis</taxon>
        <taxon>Zopfiaceae</taxon>
        <taxon>Zopfia</taxon>
    </lineage>
</organism>
<dbReference type="Proteomes" id="UP000800200">
    <property type="component" value="Unassembled WGS sequence"/>
</dbReference>
<dbReference type="EMBL" id="ML994660">
    <property type="protein sequence ID" value="KAF2180102.1"/>
    <property type="molecule type" value="Genomic_DNA"/>
</dbReference>
<feature type="region of interest" description="Disordered" evidence="1">
    <location>
        <begin position="1"/>
        <end position="21"/>
    </location>
</feature>